<comment type="caution">
    <text evidence="9">The sequence shown here is derived from an EMBL/GenBank/DDBJ whole genome shotgun (WGS) entry which is preliminary data.</text>
</comment>
<dbReference type="PROSITE" id="PS51257">
    <property type="entry name" value="PROKAR_LIPOPROTEIN"/>
    <property type="match status" value="1"/>
</dbReference>
<accession>A0A3P3VYY1</accession>
<keyword evidence="6" id="KW-0210">Decarboxylase</keyword>
<protein>
    <recommendedName>
        <fullName evidence="5">Alpha-acetolactate decarboxylase</fullName>
        <ecNumber evidence="4">4.1.1.5</ecNumber>
    </recommendedName>
</protein>
<evidence type="ECO:0000256" key="3">
    <source>
        <dbReference type="ARBA" id="ARBA00007106"/>
    </source>
</evidence>
<proteinExistence type="inferred from homology"/>
<evidence type="ECO:0000256" key="2">
    <source>
        <dbReference type="ARBA" id="ARBA00005170"/>
    </source>
</evidence>
<evidence type="ECO:0000313" key="10">
    <source>
        <dbReference type="Proteomes" id="UP000271937"/>
    </source>
</evidence>
<comment type="similarity">
    <text evidence="3">Belongs to the alpha-acetolactate decarboxylase family.</text>
</comment>
<dbReference type="GO" id="GO:0045151">
    <property type="term" value="P:acetoin biosynthetic process"/>
    <property type="evidence" value="ECO:0007669"/>
    <property type="project" value="UniProtKB-KW"/>
</dbReference>
<dbReference type="PANTHER" id="PTHR35524">
    <property type="entry name" value="ALPHA-ACETOLACTATE DECARBOXYLASE"/>
    <property type="match status" value="1"/>
</dbReference>
<dbReference type="OrthoDB" id="824310at2"/>
<dbReference type="Pfam" id="PF03306">
    <property type="entry name" value="AAL_decarboxy"/>
    <property type="match status" value="1"/>
</dbReference>
<evidence type="ECO:0000256" key="4">
    <source>
        <dbReference type="ARBA" id="ARBA00013204"/>
    </source>
</evidence>
<dbReference type="Gene3D" id="3.30.1330.80">
    <property type="entry name" value="Hypothetical protein, similar to alpha- acetolactate decarboxylase, domain 2"/>
    <property type="match status" value="1"/>
</dbReference>
<dbReference type="GO" id="GO:0047605">
    <property type="term" value="F:acetolactate decarboxylase activity"/>
    <property type="evidence" value="ECO:0007669"/>
    <property type="project" value="UniProtKB-EC"/>
</dbReference>
<keyword evidence="10" id="KW-1185">Reference proteome</keyword>
<comment type="pathway">
    <text evidence="2">Polyol metabolism; (R,R)-butane-2,3-diol biosynthesis; (R,R)-butane-2,3-diol from pyruvate: step 2/3.</text>
</comment>
<dbReference type="EC" id="4.1.1.5" evidence="4"/>
<keyword evidence="7" id="KW-0005">Acetoin biosynthesis</keyword>
<evidence type="ECO:0000256" key="1">
    <source>
        <dbReference type="ARBA" id="ARBA00001784"/>
    </source>
</evidence>
<dbReference type="RefSeq" id="WP_125014255.1">
    <property type="nucleotide sequence ID" value="NZ_RQVR01000034.1"/>
</dbReference>
<evidence type="ECO:0000256" key="8">
    <source>
        <dbReference type="ARBA" id="ARBA00023239"/>
    </source>
</evidence>
<dbReference type="EMBL" id="RQVR01000034">
    <property type="protein sequence ID" value="RRJ87694.1"/>
    <property type="molecule type" value="Genomic_DNA"/>
</dbReference>
<evidence type="ECO:0000256" key="7">
    <source>
        <dbReference type="ARBA" id="ARBA00023061"/>
    </source>
</evidence>
<dbReference type="AlphaFoldDB" id="A0A3P3VYY1"/>
<dbReference type="UniPathway" id="UPA00626">
    <property type="reaction ID" value="UER00678"/>
</dbReference>
<dbReference type="SUPFAM" id="SSF117856">
    <property type="entry name" value="AF0104/ALDC/Ptd012-like"/>
    <property type="match status" value="1"/>
</dbReference>
<sequence length="237" mass="26797">MKIAAQITLILFVAFGCESQSQPFKNDVTIVGAMRNVMWKGELEGNINLDTIKNKKNLFGLGPVEYLAGEILIIDGISYKSTVVSDTEMRVEETYNINAPFFGYANIPNWKEQTMPNSIRTIQDLEQYLDQSSKSSSRPFMFKVTGIVNNAKIHIVNLPKGSKVSSPDEAHKGQINYQIENELADIIGFFSTDHKAIFTHHDTFLHMHLITNDRKKMGHLDDVTFKPGTIKLYLPKE</sequence>
<evidence type="ECO:0000256" key="5">
    <source>
        <dbReference type="ARBA" id="ARBA00020164"/>
    </source>
</evidence>
<evidence type="ECO:0000256" key="6">
    <source>
        <dbReference type="ARBA" id="ARBA00022793"/>
    </source>
</evidence>
<dbReference type="Proteomes" id="UP000271937">
    <property type="component" value="Unassembled WGS sequence"/>
</dbReference>
<reference evidence="9 10" key="1">
    <citation type="submission" date="2018-11" db="EMBL/GenBank/DDBJ databases">
        <title>Flavobacterium sp. nov., YIM 102600 draft genome.</title>
        <authorList>
            <person name="Li G."/>
            <person name="Jiang Y."/>
        </authorList>
    </citation>
    <scope>NUCLEOTIDE SEQUENCE [LARGE SCALE GENOMIC DNA]</scope>
    <source>
        <strain evidence="9 10">YIM 102600</strain>
    </source>
</reference>
<organism evidence="9 10">
    <name type="scientific">Flavobacterium macacae</name>
    <dbReference type="NCBI Taxonomy" id="2488993"/>
    <lineage>
        <taxon>Bacteria</taxon>
        <taxon>Pseudomonadati</taxon>
        <taxon>Bacteroidota</taxon>
        <taxon>Flavobacteriia</taxon>
        <taxon>Flavobacteriales</taxon>
        <taxon>Flavobacteriaceae</taxon>
        <taxon>Flavobacterium</taxon>
    </lineage>
</organism>
<dbReference type="InterPro" id="IPR005128">
    <property type="entry name" value="Acetolactate_a_deCO2ase"/>
</dbReference>
<evidence type="ECO:0000313" key="9">
    <source>
        <dbReference type="EMBL" id="RRJ87694.1"/>
    </source>
</evidence>
<keyword evidence="8" id="KW-0456">Lyase</keyword>
<name>A0A3P3VYY1_9FLAO</name>
<gene>
    <name evidence="9" type="ORF">EG849_15215</name>
</gene>
<dbReference type="PANTHER" id="PTHR35524:SF1">
    <property type="entry name" value="ALPHA-ACETOLACTATE DECARBOXYLASE"/>
    <property type="match status" value="1"/>
</dbReference>
<comment type="catalytic activity">
    <reaction evidence="1">
        <text>(2S)-2-acetolactate + H(+) = (R)-acetoin + CO2</text>
        <dbReference type="Rhea" id="RHEA:21580"/>
        <dbReference type="ChEBI" id="CHEBI:15378"/>
        <dbReference type="ChEBI" id="CHEBI:15686"/>
        <dbReference type="ChEBI" id="CHEBI:16526"/>
        <dbReference type="ChEBI" id="CHEBI:58476"/>
        <dbReference type="EC" id="4.1.1.5"/>
    </reaction>
</comment>